<dbReference type="Proteomes" id="UP000887159">
    <property type="component" value="Unassembled WGS sequence"/>
</dbReference>
<dbReference type="AlphaFoldDB" id="A0A8X6SLG0"/>
<accession>A0A8X6SLG0</accession>
<sequence length="109" mass="12468">MKTAIYATLFHSISTDQKPQYFKCPTGKDSWCFLQAALARGEIPGPHVKHVKTPLKETHLAKIMPIYQRLASNELLQRCIRCVTKKETRAFTASNGVNVQKKRQRHCVE</sequence>
<proteinExistence type="predicted"/>
<name>A0A8X6SLG0_TRICX</name>
<dbReference type="EMBL" id="BMAU01021335">
    <property type="protein sequence ID" value="GFY15626.1"/>
    <property type="molecule type" value="Genomic_DNA"/>
</dbReference>
<comment type="caution">
    <text evidence="1">The sequence shown here is derived from an EMBL/GenBank/DDBJ whole genome shotgun (WGS) entry which is preliminary data.</text>
</comment>
<protein>
    <submittedName>
        <fullName evidence="1">Uncharacterized protein</fullName>
    </submittedName>
</protein>
<keyword evidence="2" id="KW-1185">Reference proteome</keyword>
<evidence type="ECO:0000313" key="1">
    <source>
        <dbReference type="EMBL" id="GFY15626.1"/>
    </source>
</evidence>
<evidence type="ECO:0000313" key="2">
    <source>
        <dbReference type="Proteomes" id="UP000887159"/>
    </source>
</evidence>
<organism evidence="1 2">
    <name type="scientific">Trichonephila clavipes</name>
    <name type="common">Golden silk orbweaver</name>
    <name type="synonym">Nephila clavipes</name>
    <dbReference type="NCBI Taxonomy" id="2585209"/>
    <lineage>
        <taxon>Eukaryota</taxon>
        <taxon>Metazoa</taxon>
        <taxon>Ecdysozoa</taxon>
        <taxon>Arthropoda</taxon>
        <taxon>Chelicerata</taxon>
        <taxon>Arachnida</taxon>
        <taxon>Araneae</taxon>
        <taxon>Araneomorphae</taxon>
        <taxon>Entelegynae</taxon>
        <taxon>Araneoidea</taxon>
        <taxon>Nephilidae</taxon>
        <taxon>Trichonephila</taxon>
    </lineage>
</organism>
<gene>
    <name evidence="1" type="primary">NCL1_36142</name>
    <name evidence="1" type="ORF">TNCV_1282741</name>
</gene>
<reference evidence="1" key="1">
    <citation type="submission" date="2020-08" db="EMBL/GenBank/DDBJ databases">
        <title>Multicomponent nature underlies the extraordinary mechanical properties of spider dragline silk.</title>
        <authorList>
            <person name="Kono N."/>
            <person name="Nakamura H."/>
            <person name="Mori M."/>
            <person name="Yoshida Y."/>
            <person name="Ohtoshi R."/>
            <person name="Malay A.D."/>
            <person name="Moran D.A.P."/>
            <person name="Tomita M."/>
            <person name="Numata K."/>
            <person name="Arakawa K."/>
        </authorList>
    </citation>
    <scope>NUCLEOTIDE SEQUENCE</scope>
</reference>